<dbReference type="Gene3D" id="3.30.1330.40">
    <property type="entry name" value="RutC-like"/>
    <property type="match status" value="1"/>
</dbReference>
<dbReference type="HOGENOM" id="CLU_060951_0_0_6"/>
<evidence type="ECO:0000259" key="1">
    <source>
        <dbReference type="Pfam" id="PF21168"/>
    </source>
</evidence>
<dbReference type="STRING" id="377629.TERTU_3279"/>
<evidence type="ECO:0000313" key="2">
    <source>
        <dbReference type="EMBL" id="ACR14172.1"/>
    </source>
</evidence>
<dbReference type="Pfam" id="PF21168">
    <property type="entry name" value="FkbO_Hyg5-like_N"/>
    <property type="match status" value="1"/>
</dbReference>
<sequence length="299" mass="33140">MGIHFGSDCCFVPDASRIDTGLQLLGDSNIIECWSADSSRTWKLSVKPGNAKVVQTENWLLVAVWLSDNDCENMAQATEQAYATMLEIAREAHMPHVVRSWNYLPHINRGNGDSETYKQFCAGRAAAYQEKGVVQADFASASALGTHSANAIFYQLSTAVRGQHFENPLQVSAYDYPRQYGPRSPTFARATACQLEDNNILFISGTASVKGHQSVHVGDIHQQTQQTLANLDALLSDIGTKLGTEIAPDFLKVYIRHPRDFALVRDLVEARFPQCEFVYVAADICRADLLVEIDGHCWL</sequence>
<dbReference type="SUPFAM" id="SSF55298">
    <property type="entry name" value="YjgF-like"/>
    <property type="match status" value="1"/>
</dbReference>
<dbReference type="eggNOG" id="COG0251">
    <property type="taxonomic scope" value="Bacteria"/>
</dbReference>
<dbReference type="AlphaFoldDB" id="C5BQ16"/>
<accession>C5BQ16</accession>
<keyword evidence="3" id="KW-1185">Reference proteome</keyword>
<protein>
    <submittedName>
        <fullName evidence="2">Pteridine-dependent dioxygenase</fullName>
    </submittedName>
</protein>
<dbReference type="KEGG" id="ttu:TERTU_3279"/>
<name>C5BQ16_TERTT</name>
<evidence type="ECO:0000313" key="3">
    <source>
        <dbReference type="Proteomes" id="UP000009080"/>
    </source>
</evidence>
<dbReference type="Pfam" id="PF01042">
    <property type="entry name" value="Ribonuc_L-PSP"/>
    <property type="match status" value="1"/>
</dbReference>
<dbReference type="Proteomes" id="UP000009080">
    <property type="component" value="Chromosome"/>
</dbReference>
<keyword evidence="2" id="KW-0560">Oxidoreductase</keyword>
<keyword evidence="2" id="KW-0223">Dioxygenase</keyword>
<organism evidence="2 3">
    <name type="scientific">Teredinibacter turnerae (strain ATCC 39867 / T7901)</name>
    <dbReference type="NCBI Taxonomy" id="377629"/>
    <lineage>
        <taxon>Bacteria</taxon>
        <taxon>Pseudomonadati</taxon>
        <taxon>Pseudomonadota</taxon>
        <taxon>Gammaproteobacteria</taxon>
        <taxon>Cellvibrionales</taxon>
        <taxon>Cellvibrionaceae</taxon>
        <taxon>Teredinibacter</taxon>
    </lineage>
</organism>
<gene>
    <name evidence="2" type="ordered locus">TERTU_3279</name>
</gene>
<proteinExistence type="predicted"/>
<feature type="domain" description="Chorismatase FkbO/Hyg5-like N-terminal" evidence="1">
    <location>
        <begin position="32"/>
        <end position="157"/>
    </location>
</feature>
<dbReference type="EMBL" id="CP001614">
    <property type="protein sequence ID" value="ACR14172.1"/>
    <property type="molecule type" value="Genomic_DNA"/>
</dbReference>
<dbReference type="InterPro" id="IPR035959">
    <property type="entry name" value="RutC-like_sf"/>
</dbReference>
<dbReference type="InterPro" id="IPR049368">
    <property type="entry name" value="FkbO_Hyg5-like_N"/>
</dbReference>
<dbReference type="InterPro" id="IPR006175">
    <property type="entry name" value="YjgF/YER057c/UK114"/>
</dbReference>
<reference evidence="2 3" key="1">
    <citation type="journal article" date="2009" name="PLoS ONE">
        <title>The complete genome of Teredinibacter turnerae T7901: an intracellular endosymbiont of marine wood-boring bivalves (shipworms).</title>
        <authorList>
            <person name="Yang J.C."/>
            <person name="Madupu R."/>
            <person name="Durkin A.S."/>
            <person name="Ekborg N.A."/>
            <person name="Pedamallu C.S."/>
            <person name="Hostetler J.B."/>
            <person name="Radune D."/>
            <person name="Toms B.S."/>
            <person name="Henrissat B."/>
            <person name="Coutinho P.M."/>
            <person name="Schwarz S."/>
            <person name="Field L."/>
            <person name="Trindade-Silva A.E."/>
            <person name="Soares C.A.G."/>
            <person name="Elshahawi S."/>
            <person name="Hanora A."/>
            <person name="Schmidt E.W."/>
            <person name="Haygood M.G."/>
            <person name="Posfai J."/>
            <person name="Benner J."/>
            <person name="Madinger C."/>
            <person name="Nove J."/>
            <person name="Anton B."/>
            <person name="Chaudhary K."/>
            <person name="Foster J."/>
            <person name="Holman A."/>
            <person name="Kumar S."/>
            <person name="Lessard P.A."/>
            <person name="Luyten Y.A."/>
            <person name="Slatko B."/>
            <person name="Wood N."/>
            <person name="Wu B."/>
            <person name="Teplitski M."/>
            <person name="Mougous J.D."/>
            <person name="Ward N."/>
            <person name="Eisen J.A."/>
            <person name="Badger J.H."/>
            <person name="Distel D.L."/>
        </authorList>
    </citation>
    <scope>NUCLEOTIDE SEQUENCE [LARGE SCALE GENOMIC DNA]</scope>
    <source>
        <strain evidence="3">ATCC 39867 / T7901</strain>
    </source>
</reference>
<dbReference type="GO" id="GO:0051213">
    <property type="term" value="F:dioxygenase activity"/>
    <property type="evidence" value="ECO:0007669"/>
    <property type="project" value="UniProtKB-KW"/>
</dbReference>